<feature type="compositionally biased region" description="Basic and acidic residues" evidence="1">
    <location>
        <begin position="75"/>
        <end position="87"/>
    </location>
</feature>
<sequence>MSTAAATVTAVYQAGSVGQEGSWRRAHGVGPTGGRVVAGDECRVDRRGVEALDDRGRESGAPGTVDQGEDGDETGPARRARDDERFAVDAVGQVARGDPADAPEDRVRAPGEADSGETLRGLHQAVQDAGSGRR</sequence>
<name>A0ABQ3PR16_9ACTN</name>
<protein>
    <submittedName>
        <fullName evidence="2">Uncharacterized protein</fullName>
    </submittedName>
</protein>
<feature type="compositionally biased region" description="Basic and acidic residues" evidence="1">
    <location>
        <begin position="47"/>
        <end position="58"/>
    </location>
</feature>
<evidence type="ECO:0000313" key="3">
    <source>
        <dbReference type="Proteomes" id="UP001052739"/>
    </source>
</evidence>
<gene>
    <name evidence="2" type="ORF">Shyd_88340</name>
</gene>
<keyword evidence="3" id="KW-1185">Reference proteome</keyword>
<evidence type="ECO:0000313" key="2">
    <source>
        <dbReference type="EMBL" id="GHI27463.1"/>
    </source>
</evidence>
<evidence type="ECO:0000256" key="1">
    <source>
        <dbReference type="SAM" id="MobiDB-lite"/>
    </source>
</evidence>
<organism evidence="2 3">
    <name type="scientific">Streptomyces hydrogenans</name>
    <dbReference type="NCBI Taxonomy" id="1873719"/>
    <lineage>
        <taxon>Bacteria</taxon>
        <taxon>Bacillati</taxon>
        <taxon>Actinomycetota</taxon>
        <taxon>Actinomycetes</taxon>
        <taxon>Kitasatosporales</taxon>
        <taxon>Streptomycetaceae</taxon>
        <taxon>Streptomyces</taxon>
    </lineage>
</organism>
<feature type="region of interest" description="Disordered" evidence="1">
    <location>
        <begin position="14"/>
        <end position="34"/>
    </location>
</feature>
<proteinExistence type="predicted"/>
<accession>A0ABQ3PR16</accession>
<reference evidence="2" key="1">
    <citation type="submission" date="2024-05" db="EMBL/GenBank/DDBJ databases">
        <title>Whole genome shotgun sequence of Streptomyces hydrogenans NBRC 13475.</title>
        <authorList>
            <person name="Komaki H."/>
            <person name="Tamura T."/>
        </authorList>
    </citation>
    <scope>NUCLEOTIDE SEQUENCE</scope>
    <source>
        <strain evidence="2">NBRC 13475</strain>
    </source>
</reference>
<feature type="region of interest" description="Disordered" evidence="1">
    <location>
        <begin position="47"/>
        <end position="134"/>
    </location>
</feature>
<dbReference type="EMBL" id="BNDW01000117">
    <property type="protein sequence ID" value="GHI27463.1"/>
    <property type="molecule type" value="Genomic_DNA"/>
</dbReference>
<dbReference type="Proteomes" id="UP001052739">
    <property type="component" value="Unassembled WGS sequence"/>
</dbReference>
<comment type="caution">
    <text evidence="2">The sequence shown here is derived from an EMBL/GenBank/DDBJ whole genome shotgun (WGS) entry which is preliminary data.</text>
</comment>